<evidence type="ECO:0000313" key="2">
    <source>
        <dbReference type="EMBL" id="RWR79364.1"/>
    </source>
</evidence>
<feature type="transmembrane region" description="Helical" evidence="1">
    <location>
        <begin position="74"/>
        <end position="96"/>
    </location>
</feature>
<organism evidence="2 3">
    <name type="scientific">Cinnamomum micranthum f. kanehirae</name>
    <dbReference type="NCBI Taxonomy" id="337451"/>
    <lineage>
        <taxon>Eukaryota</taxon>
        <taxon>Viridiplantae</taxon>
        <taxon>Streptophyta</taxon>
        <taxon>Embryophyta</taxon>
        <taxon>Tracheophyta</taxon>
        <taxon>Spermatophyta</taxon>
        <taxon>Magnoliopsida</taxon>
        <taxon>Magnoliidae</taxon>
        <taxon>Laurales</taxon>
        <taxon>Lauraceae</taxon>
        <taxon>Cinnamomum</taxon>
    </lineage>
</organism>
<feature type="transmembrane region" description="Helical" evidence="1">
    <location>
        <begin position="135"/>
        <end position="159"/>
    </location>
</feature>
<evidence type="ECO:0000256" key="1">
    <source>
        <dbReference type="SAM" id="Phobius"/>
    </source>
</evidence>
<dbReference type="AlphaFoldDB" id="A0A443NLH5"/>
<proteinExistence type="predicted"/>
<protein>
    <recommendedName>
        <fullName evidence="4">Transmembrane protein</fullName>
    </recommendedName>
</protein>
<keyword evidence="3" id="KW-1185">Reference proteome</keyword>
<feature type="transmembrane region" description="Helical" evidence="1">
    <location>
        <begin position="165"/>
        <end position="191"/>
    </location>
</feature>
<keyword evidence="1" id="KW-0812">Transmembrane</keyword>
<evidence type="ECO:0008006" key="4">
    <source>
        <dbReference type="Google" id="ProtNLM"/>
    </source>
</evidence>
<comment type="caution">
    <text evidence="2">The sequence shown here is derived from an EMBL/GenBank/DDBJ whole genome shotgun (WGS) entry which is preliminary data.</text>
</comment>
<accession>A0A443NLH5</accession>
<keyword evidence="1" id="KW-1133">Transmembrane helix</keyword>
<name>A0A443NLH5_9MAGN</name>
<sequence length="317" mass="35744">MDFIAGGEIQHLSLLSIVQHSIAIPKSSPKTFFLITLLLILPLSLFILLDSSAIYYLVDKQYRGHSTTPSSQQIYFTVTILSQSIHLLLLFIFSLLSTAATVYTIASLYTFNVTTFSTTISALPRIFPRIFISFLWVFLLVFVINVVFYSVAIITMIAILETHHYFYLFTLFIVVLLFLVAHLWVTVVWQLTTTVSVSEPVYGREAMKKSWVLLKGKRWTALILVMGPVSVDLSRAFDRVVMYGGIIGIEMWVRVLVGVVLVLLMVVVNLLWLLVQSVFYYVCKSFHHESAEKNALQDVLQGYVRLDAKAGGDVLGG</sequence>
<dbReference type="PANTHER" id="PTHR33133:SF24">
    <property type="entry name" value="OS01G0800300 PROTEIN"/>
    <property type="match status" value="1"/>
</dbReference>
<dbReference type="Proteomes" id="UP000283530">
    <property type="component" value="Unassembled WGS sequence"/>
</dbReference>
<evidence type="ECO:0000313" key="3">
    <source>
        <dbReference type="Proteomes" id="UP000283530"/>
    </source>
</evidence>
<feature type="transmembrane region" description="Helical" evidence="1">
    <location>
        <begin position="32"/>
        <end position="58"/>
    </location>
</feature>
<gene>
    <name evidence="2" type="ORF">CKAN_00793600</name>
</gene>
<feature type="transmembrane region" description="Helical" evidence="1">
    <location>
        <begin position="102"/>
        <end position="123"/>
    </location>
</feature>
<dbReference type="PANTHER" id="PTHR33133">
    <property type="entry name" value="OS08G0107100 PROTEIN-RELATED"/>
    <property type="match status" value="1"/>
</dbReference>
<keyword evidence="1" id="KW-0472">Membrane</keyword>
<feature type="transmembrane region" description="Helical" evidence="1">
    <location>
        <begin position="251"/>
        <end position="275"/>
    </location>
</feature>
<reference evidence="2 3" key="1">
    <citation type="journal article" date="2019" name="Nat. Plants">
        <title>Stout camphor tree genome fills gaps in understanding of flowering plant genome evolution.</title>
        <authorList>
            <person name="Chaw S.M."/>
            <person name="Liu Y.C."/>
            <person name="Wu Y.W."/>
            <person name="Wang H.Y."/>
            <person name="Lin C.I."/>
            <person name="Wu C.S."/>
            <person name="Ke H.M."/>
            <person name="Chang L.Y."/>
            <person name="Hsu C.Y."/>
            <person name="Yang H.T."/>
            <person name="Sudianto E."/>
            <person name="Hsu M.H."/>
            <person name="Wu K.P."/>
            <person name="Wang L.N."/>
            <person name="Leebens-Mack J.H."/>
            <person name="Tsai I.J."/>
        </authorList>
    </citation>
    <scope>NUCLEOTIDE SEQUENCE [LARGE SCALE GENOMIC DNA]</scope>
    <source>
        <strain evidence="3">cv. Chaw 1501</strain>
        <tissue evidence="2">Young leaves</tissue>
    </source>
</reference>
<dbReference type="EMBL" id="QPKB01000003">
    <property type="protein sequence ID" value="RWR79364.1"/>
    <property type="molecule type" value="Genomic_DNA"/>
</dbReference>
<dbReference type="OrthoDB" id="1908649at2759"/>